<evidence type="ECO:0000256" key="1">
    <source>
        <dbReference type="PIRSR" id="PIRSR640198-1"/>
    </source>
</evidence>
<protein>
    <submittedName>
        <fullName evidence="3">Cell filamentation protein Fic</fullName>
    </submittedName>
</protein>
<evidence type="ECO:0000313" key="3">
    <source>
        <dbReference type="EMBL" id="OKB67689.1"/>
    </source>
</evidence>
<organism evidence="3 4">
    <name type="scientific">Serratia marcescens</name>
    <dbReference type="NCBI Taxonomy" id="615"/>
    <lineage>
        <taxon>Bacteria</taxon>
        <taxon>Pseudomonadati</taxon>
        <taxon>Pseudomonadota</taxon>
        <taxon>Gammaproteobacteria</taxon>
        <taxon>Enterobacterales</taxon>
        <taxon>Yersiniaceae</taxon>
        <taxon>Serratia</taxon>
    </lineage>
</organism>
<sequence>MSRYHVSSNEGQYEKESGEQVLANKLGIADADELDGAELVLLEQLYRSVFEQHFPLGKITVEMIKSWHRRWLGNIYEWAGQERTVNISKGGFMFAPSTRLPKLLDDFEVKYLARYTPCTDMSEEQLIEAIAITHVELILIHPFREGNGRLSRLLADVMAVQGGYRPLDYLSWEQHKTQYISAIHAGMTMNYEPMKHWVSKALRRD</sequence>
<feature type="active site" evidence="1">
    <location>
        <position position="141"/>
    </location>
</feature>
<dbReference type="PANTHER" id="PTHR13504">
    <property type="entry name" value="FIDO DOMAIN-CONTAINING PROTEIN DDB_G0283145"/>
    <property type="match status" value="1"/>
</dbReference>
<name>A0A1Q4P3I1_SERMA</name>
<gene>
    <name evidence="3" type="ORF">BHU62_06735</name>
</gene>
<feature type="domain" description="Fido" evidence="2">
    <location>
        <begin position="59"/>
        <end position="200"/>
    </location>
</feature>
<dbReference type="Gene3D" id="1.10.3290.10">
    <property type="entry name" value="Fido-like domain"/>
    <property type="match status" value="1"/>
</dbReference>
<comment type="caution">
    <text evidence="3">The sequence shown here is derived from an EMBL/GenBank/DDBJ whole genome shotgun (WGS) entry which is preliminary data.</text>
</comment>
<dbReference type="Proteomes" id="UP000185770">
    <property type="component" value="Unassembled WGS sequence"/>
</dbReference>
<dbReference type="EMBL" id="MJAO01000005">
    <property type="protein sequence ID" value="OKB67689.1"/>
    <property type="molecule type" value="Genomic_DNA"/>
</dbReference>
<dbReference type="PROSITE" id="PS51459">
    <property type="entry name" value="FIDO"/>
    <property type="match status" value="1"/>
</dbReference>
<reference evidence="3 4" key="1">
    <citation type="submission" date="2016-09" db="EMBL/GenBank/DDBJ databases">
        <title>Serratia marcescens MSU-97 and epiphytic antimycotic-producing bacteria.</title>
        <authorList>
            <person name="Matilla M.A."/>
        </authorList>
    </citation>
    <scope>NUCLEOTIDE SEQUENCE [LARGE SCALE GENOMIC DNA]</scope>
    <source>
        <strain evidence="3 4">MSU-97</strain>
    </source>
</reference>
<proteinExistence type="predicted"/>
<accession>A0A1Q4P3I1</accession>
<dbReference type="AlphaFoldDB" id="A0A1Q4P3I1"/>
<evidence type="ECO:0000313" key="4">
    <source>
        <dbReference type="Proteomes" id="UP000185770"/>
    </source>
</evidence>
<dbReference type="InterPro" id="IPR003812">
    <property type="entry name" value="Fido"/>
</dbReference>
<dbReference type="OrthoDB" id="9807853at2"/>
<dbReference type="InterPro" id="IPR036597">
    <property type="entry name" value="Fido-like_dom_sf"/>
</dbReference>
<evidence type="ECO:0000259" key="2">
    <source>
        <dbReference type="PROSITE" id="PS51459"/>
    </source>
</evidence>
<dbReference type="InterPro" id="IPR040198">
    <property type="entry name" value="Fido_containing"/>
</dbReference>
<dbReference type="SUPFAM" id="SSF140931">
    <property type="entry name" value="Fic-like"/>
    <property type="match status" value="1"/>
</dbReference>
<dbReference type="RefSeq" id="WP_073530249.1">
    <property type="nucleotide sequence ID" value="NZ_MJAO01000005.1"/>
</dbReference>
<dbReference type="Pfam" id="PF02661">
    <property type="entry name" value="Fic"/>
    <property type="match status" value="1"/>
</dbReference>
<dbReference type="PANTHER" id="PTHR13504:SF38">
    <property type="entry name" value="FIDO DOMAIN-CONTAINING PROTEIN"/>
    <property type="match status" value="1"/>
</dbReference>